<dbReference type="AlphaFoldDB" id="A0A9P4W8Q1"/>
<keyword evidence="2" id="KW-1185">Reference proteome</keyword>
<reference evidence="1" key="1">
    <citation type="submission" date="2019-04" db="EMBL/GenBank/DDBJ databases">
        <title>Sequencing of skin fungus with MAO and IRED activity.</title>
        <authorList>
            <person name="Marsaioli A.J."/>
            <person name="Bonatto J.M.C."/>
            <person name="Reis Junior O."/>
        </authorList>
    </citation>
    <scope>NUCLEOTIDE SEQUENCE</scope>
    <source>
        <strain evidence="1">30M1</strain>
    </source>
</reference>
<comment type="caution">
    <text evidence="1">The sequence shown here is derived from an EMBL/GenBank/DDBJ whole genome shotgun (WGS) entry which is preliminary data.</text>
</comment>
<dbReference type="OrthoDB" id="2152248at2759"/>
<evidence type="ECO:0000313" key="1">
    <source>
        <dbReference type="EMBL" id="KAF2998213.1"/>
    </source>
</evidence>
<dbReference type="SUPFAM" id="SSF53474">
    <property type="entry name" value="alpha/beta-Hydrolases"/>
    <property type="match status" value="1"/>
</dbReference>
<dbReference type="PANTHER" id="PTHR47381">
    <property type="entry name" value="ALPHA/BETA-HYDROLASES SUPERFAMILY PROTEIN"/>
    <property type="match status" value="1"/>
</dbReference>
<organism evidence="1 2">
    <name type="scientific">Curvularia kusanoi</name>
    <name type="common">Cochliobolus kusanoi</name>
    <dbReference type="NCBI Taxonomy" id="90978"/>
    <lineage>
        <taxon>Eukaryota</taxon>
        <taxon>Fungi</taxon>
        <taxon>Dikarya</taxon>
        <taxon>Ascomycota</taxon>
        <taxon>Pezizomycotina</taxon>
        <taxon>Dothideomycetes</taxon>
        <taxon>Pleosporomycetidae</taxon>
        <taxon>Pleosporales</taxon>
        <taxon>Pleosporineae</taxon>
        <taxon>Pleosporaceae</taxon>
        <taxon>Curvularia</taxon>
    </lineage>
</organism>
<dbReference type="Proteomes" id="UP000801428">
    <property type="component" value="Unassembled WGS sequence"/>
</dbReference>
<name>A0A9P4W8Q1_CURKU</name>
<dbReference type="Gene3D" id="3.40.50.1820">
    <property type="entry name" value="alpha/beta hydrolase"/>
    <property type="match status" value="1"/>
</dbReference>
<protein>
    <submittedName>
        <fullName evidence="1">Uncharacterized protein</fullName>
    </submittedName>
</protein>
<proteinExistence type="predicted"/>
<gene>
    <name evidence="1" type="ORF">E8E13_005122</name>
</gene>
<dbReference type="EMBL" id="SWKU01000020">
    <property type="protein sequence ID" value="KAF2998213.1"/>
    <property type="molecule type" value="Genomic_DNA"/>
</dbReference>
<sequence>MVATNNPLEGASTGSPAVSAQTFTVAGVLVDVHGLSELPSTVTSVACLWLLNPRLQTKETMAPVASQIISAWNAHTPKNVGLIAAAFDQRNHGSRLVDKLHNEAWRQGNPRHAQDMFGCFHGTSVDTSQLIDHLESYIFHTPSSPRITAHFALGISLGGHATWHCLLSDPRITAGVVVIGCPDYTRLMTDRARLSKRPTYTESSPPGAQFLGSEDFPPALQAAVAQYDPAGLLLPDCFNPTGEDPKPSKAALERMKSIARERLGGKKILNLSGRVDKLVPYAAGEPFLNTFKEVVASDPSLNVGFEDVLFDGVGHAYSPGMAEKATEWLCGILAGLDVGIEGRRGSKI</sequence>
<dbReference type="InterPro" id="IPR029058">
    <property type="entry name" value="AB_hydrolase_fold"/>
</dbReference>
<dbReference type="PANTHER" id="PTHR47381:SF3">
    <property type="entry name" value="ALPHA_BETA-HYDROLASES SUPERFAMILY PROTEIN"/>
    <property type="match status" value="1"/>
</dbReference>
<evidence type="ECO:0000313" key="2">
    <source>
        <dbReference type="Proteomes" id="UP000801428"/>
    </source>
</evidence>
<accession>A0A9P4W8Q1</accession>